<dbReference type="GO" id="GO:0035870">
    <property type="term" value="F:dITP diphosphatase activity"/>
    <property type="evidence" value="ECO:0007669"/>
    <property type="project" value="UniProtKB-UniRule"/>
</dbReference>
<dbReference type="AlphaFoldDB" id="A0A1B7TBK6"/>
<dbReference type="GO" id="GO:0046872">
    <property type="term" value="F:metal ion binding"/>
    <property type="evidence" value="ECO:0007669"/>
    <property type="project" value="UniProtKB-KW"/>
</dbReference>
<dbReference type="OrthoDB" id="6288734at2759"/>
<evidence type="ECO:0000256" key="10">
    <source>
        <dbReference type="HAMAP-Rule" id="MF_03148"/>
    </source>
</evidence>
<gene>
    <name evidence="10" type="primary">HAM1</name>
    <name evidence="12" type="ORF">HANVADRAFT_3124</name>
</gene>
<organism evidence="12 13">
    <name type="scientific">Hanseniaspora valbyensis NRRL Y-1626</name>
    <dbReference type="NCBI Taxonomy" id="766949"/>
    <lineage>
        <taxon>Eukaryota</taxon>
        <taxon>Fungi</taxon>
        <taxon>Dikarya</taxon>
        <taxon>Ascomycota</taxon>
        <taxon>Saccharomycotina</taxon>
        <taxon>Saccharomycetes</taxon>
        <taxon>Saccharomycodales</taxon>
        <taxon>Saccharomycodaceae</taxon>
        <taxon>Hanseniaspora</taxon>
    </lineage>
</organism>
<keyword evidence="2 10" id="KW-0963">Cytoplasm</keyword>
<feature type="binding site" evidence="10">
    <location>
        <begin position="146"/>
        <end position="149"/>
    </location>
    <ligand>
        <name>ITP</name>
        <dbReference type="ChEBI" id="CHEBI:61402"/>
    </ligand>
</feature>
<comment type="catalytic activity">
    <reaction evidence="10">
        <text>ITP + H2O = IMP + diphosphate + H(+)</text>
        <dbReference type="Rhea" id="RHEA:29399"/>
        <dbReference type="ChEBI" id="CHEBI:15377"/>
        <dbReference type="ChEBI" id="CHEBI:15378"/>
        <dbReference type="ChEBI" id="CHEBI:33019"/>
        <dbReference type="ChEBI" id="CHEBI:58053"/>
        <dbReference type="ChEBI" id="CHEBI:61402"/>
        <dbReference type="EC" id="3.6.1.66"/>
    </reaction>
</comment>
<evidence type="ECO:0000313" key="13">
    <source>
        <dbReference type="Proteomes" id="UP000092321"/>
    </source>
</evidence>
<evidence type="ECO:0000256" key="8">
    <source>
        <dbReference type="ARBA" id="ARBA00023211"/>
    </source>
</evidence>
<comment type="cofactor">
    <cofactor evidence="10">
        <name>Mg(2+)</name>
        <dbReference type="ChEBI" id="CHEBI:18420"/>
    </cofactor>
    <cofactor evidence="10">
        <name>Mn(2+)</name>
        <dbReference type="ChEBI" id="CHEBI:29035"/>
    </cofactor>
    <text evidence="10">Binds 1 divalent metal cation per subunit; can use either Mg(2+) or Mn(2+).</text>
</comment>
<evidence type="ECO:0000313" key="12">
    <source>
        <dbReference type="EMBL" id="OBA26111.1"/>
    </source>
</evidence>
<accession>A0A1B7TBK6</accession>
<dbReference type="NCBIfam" id="TIGR00042">
    <property type="entry name" value="RdgB/HAM1 family non-canonical purine NTP pyrophosphatase"/>
    <property type="match status" value="1"/>
</dbReference>
<evidence type="ECO:0000256" key="5">
    <source>
        <dbReference type="ARBA" id="ARBA00022801"/>
    </source>
</evidence>
<dbReference type="SUPFAM" id="SSF52972">
    <property type="entry name" value="ITPase-like"/>
    <property type="match status" value="1"/>
</dbReference>
<comment type="subcellular location">
    <subcellularLocation>
        <location evidence="10">Cytoplasm</location>
    </subcellularLocation>
    <subcellularLocation>
        <location evidence="10">Nucleus</location>
    </subcellularLocation>
</comment>
<comment type="subunit">
    <text evidence="10">Homodimer.</text>
</comment>
<dbReference type="InterPro" id="IPR027502">
    <property type="entry name" value="ITPase"/>
</dbReference>
<dbReference type="GO" id="GO:0036222">
    <property type="term" value="F:XTP diphosphatase activity"/>
    <property type="evidence" value="ECO:0007669"/>
    <property type="project" value="UniProtKB-UniRule"/>
</dbReference>
<dbReference type="Proteomes" id="UP000092321">
    <property type="component" value="Unassembled WGS sequence"/>
</dbReference>
<evidence type="ECO:0000256" key="9">
    <source>
        <dbReference type="ARBA" id="ARBA00023242"/>
    </source>
</evidence>
<name>A0A1B7TBK6_9ASCO</name>
<sequence>MSTQEIVFVTGNSNKLKEVQLLLSSVTNYKLTNNPLDLEEIQDSSLEEIVRKKIQQAVALLPKGTPVFVEDTALGFNALNGLPGAYIKWFVKKMSLDDIVKLLDGFEDHTGEAVTTIAYSDAKGEINIFQGITKGKIVNKRGNLDFGWDSLFEPLAEEGNVESLTYGEMEKEFKNKLSHRGKAFKKFEEFLVKN</sequence>
<keyword evidence="5 10" id="KW-0378">Hydrolase</keyword>
<dbReference type="GO" id="GO:0036220">
    <property type="term" value="F:ITP diphosphatase activity"/>
    <property type="evidence" value="ECO:0007669"/>
    <property type="project" value="UniProtKB-UniRule"/>
</dbReference>
<dbReference type="GO" id="GO:0005737">
    <property type="term" value="C:cytoplasm"/>
    <property type="evidence" value="ECO:0007669"/>
    <property type="project" value="UniProtKB-SubCell"/>
</dbReference>
<dbReference type="GO" id="GO:0009117">
    <property type="term" value="P:nucleotide metabolic process"/>
    <property type="evidence" value="ECO:0007669"/>
    <property type="project" value="UniProtKB-KW"/>
</dbReference>
<keyword evidence="6 10" id="KW-0460">Magnesium</keyword>
<comment type="catalytic activity">
    <reaction evidence="10">
        <text>dITP + H2O = dIMP + diphosphate + H(+)</text>
        <dbReference type="Rhea" id="RHEA:28342"/>
        <dbReference type="ChEBI" id="CHEBI:15377"/>
        <dbReference type="ChEBI" id="CHEBI:15378"/>
        <dbReference type="ChEBI" id="CHEBI:33019"/>
        <dbReference type="ChEBI" id="CHEBI:61194"/>
        <dbReference type="ChEBI" id="CHEBI:61382"/>
        <dbReference type="EC" id="3.6.1.66"/>
    </reaction>
</comment>
<comment type="catalytic activity">
    <reaction evidence="10">
        <text>XTP + H2O = XMP + diphosphate + H(+)</text>
        <dbReference type="Rhea" id="RHEA:28610"/>
        <dbReference type="ChEBI" id="CHEBI:15377"/>
        <dbReference type="ChEBI" id="CHEBI:15378"/>
        <dbReference type="ChEBI" id="CHEBI:33019"/>
        <dbReference type="ChEBI" id="CHEBI:57464"/>
        <dbReference type="ChEBI" id="CHEBI:61314"/>
        <dbReference type="EC" id="3.6.1.66"/>
    </reaction>
</comment>
<dbReference type="FunFam" id="3.90.950.10:FF:000009">
    <property type="entry name" value="Inosine triphosphate pyrophosphatase"/>
    <property type="match status" value="1"/>
</dbReference>
<feature type="binding site" evidence="10">
    <location>
        <position position="53"/>
    </location>
    <ligand>
        <name>ITP</name>
        <dbReference type="ChEBI" id="CHEBI:61402"/>
    </ligand>
</feature>
<dbReference type="Pfam" id="PF01725">
    <property type="entry name" value="Ham1p_like"/>
    <property type="match status" value="1"/>
</dbReference>
<feature type="binding site" evidence="10">
    <location>
        <position position="40"/>
    </location>
    <ligand>
        <name>Mg(2+)</name>
        <dbReference type="ChEBI" id="CHEBI:18420"/>
    </ligand>
</feature>
<dbReference type="GO" id="GO:0000166">
    <property type="term" value="F:nucleotide binding"/>
    <property type="evidence" value="ECO:0007669"/>
    <property type="project" value="UniProtKB-KW"/>
</dbReference>
<evidence type="ECO:0000256" key="1">
    <source>
        <dbReference type="ARBA" id="ARBA00008023"/>
    </source>
</evidence>
<dbReference type="Gene3D" id="3.90.950.10">
    <property type="match status" value="1"/>
</dbReference>
<protein>
    <recommendedName>
        <fullName evidence="10">Inosine triphosphate pyrophosphatase</fullName>
        <shortName evidence="10">ITPase</shortName>
        <shortName evidence="10">Inosine triphosphatase</shortName>
        <ecNumber evidence="10">3.6.1.66</ecNumber>
    </recommendedName>
    <alternativeName>
        <fullName evidence="10">Non-canonical purine NTP pyrophosphatase</fullName>
    </alternativeName>
    <alternativeName>
        <fullName evidence="10">Non-standard purine NTP pyrophosphatase</fullName>
    </alternativeName>
    <alternativeName>
        <fullName evidence="10">Nucleoside-triphosphate diphosphatase</fullName>
    </alternativeName>
    <alternativeName>
        <fullName evidence="10">Nucleoside-triphosphate pyrophosphatase</fullName>
        <shortName evidence="10">NTPase</shortName>
    </alternativeName>
    <alternativeName>
        <fullName evidence="10">XTP/dITP diphosphatase</fullName>
    </alternativeName>
</protein>
<evidence type="ECO:0000256" key="4">
    <source>
        <dbReference type="ARBA" id="ARBA00022741"/>
    </source>
</evidence>
<evidence type="ECO:0000256" key="11">
    <source>
        <dbReference type="RuleBase" id="RU003781"/>
    </source>
</evidence>
<keyword evidence="3 10" id="KW-0479">Metal-binding</keyword>
<feature type="binding site" evidence="10">
    <location>
        <position position="174"/>
    </location>
    <ligand>
        <name>ITP</name>
        <dbReference type="ChEBI" id="CHEBI:61402"/>
    </ligand>
</feature>
<evidence type="ECO:0000256" key="2">
    <source>
        <dbReference type="ARBA" id="ARBA00022490"/>
    </source>
</evidence>
<comment type="function">
    <text evidence="10">Pyrophosphatase that hydrolyzes non-canonical purine nucleotides such as inosine triphosphate (ITP), deoxyinosine triphosphate (dITP) or xanthosine 5'-triphosphate (XTP) to their respective monophosphate derivatives. The enzyme does not distinguish between the deoxy- and ribose forms. Probably excludes non-canonical purines from RNA and DNA precursor pools, thus preventing their incorporation into RNA and DNA and avoiding chromosomal lesions.</text>
</comment>
<evidence type="ECO:0000256" key="3">
    <source>
        <dbReference type="ARBA" id="ARBA00022723"/>
    </source>
</evidence>
<feature type="binding site" evidence="10">
    <location>
        <begin position="10"/>
        <end position="15"/>
    </location>
    <ligand>
        <name>ITP</name>
        <dbReference type="ChEBI" id="CHEBI:61402"/>
    </ligand>
</feature>
<feature type="binding site" evidence="10">
    <location>
        <begin position="71"/>
        <end position="72"/>
    </location>
    <ligand>
        <name>ITP</name>
        <dbReference type="ChEBI" id="CHEBI:61402"/>
    </ligand>
</feature>
<keyword evidence="9 10" id="KW-0539">Nucleus</keyword>
<evidence type="ECO:0000256" key="7">
    <source>
        <dbReference type="ARBA" id="ARBA00023080"/>
    </source>
</evidence>
<dbReference type="HAMAP" id="MF_03148">
    <property type="entry name" value="HAM1_NTPase"/>
    <property type="match status" value="1"/>
</dbReference>
<evidence type="ECO:0000256" key="6">
    <source>
        <dbReference type="ARBA" id="ARBA00022842"/>
    </source>
</evidence>
<dbReference type="GO" id="GO:0005634">
    <property type="term" value="C:nucleus"/>
    <property type="evidence" value="ECO:0007669"/>
    <property type="project" value="UniProtKB-SubCell"/>
</dbReference>
<dbReference type="EC" id="3.6.1.66" evidence="10"/>
<feature type="binding site" evidence="10">
    <location>
        <begin position="179"/>
        <end position="180"/>
    </location>
    <ligand>
        <name>ITP</name>
        <dbReference type="ChEBI" id="CHEBI:61402"/>
    </ligand>
</feature>
<keyword evidence="13" id="KW-1185">Reference proteome</keyword>
<dbReference type="GO" id="GO:0009204">
    <property type="term" value="P:deoxyribonucleoside triphosphate catabolic process"/>
    <property type="evidence" value="ECO:0007669"/>
    <property type="project" value="UniProtKB-UniRule"/>
</dbReference>
<comment type="caution">
    <text evidence="12">The sequence shown here is derived from an EMBL/GenBank/DDBJ whole genome shotgun (WGS) entry which is preliminary data.</text>
</comment>
<keyword evidence="8 10" id="KW-0464">Manganese</keyword>
<feature type="binding site" evidence="10">
    <location>
        <position position="71"/>
    </location>
    <ligand>
        <name>Mg(2+)</name>
        <dbReference type="ChEBI" id="CHEBI:18420"/>
    </ligand>
</feature>
<reference evidence="13" key="1">
    <citation type="journal article" date="2016" name="Proc. Natl. Acad. Sci. U.S.A.">
        <title>Comparative genomics of biotechnologically important yeasts.</title>
        <authorList>
            <person name="Riley R."/>
            <person name="Haridas S."/>
            <person name="Wolfe K.H."/>
            <person name="Lopes M.R."/>
            <person name="Hittinger C.T."/>
            <person name="Goeker M."/>
            <person name="Salamov A.A."/>
            <person name="Wisecaver J.H."/>
            <person name="Long T.M."/>
            <person name="Calvey C.H."/>
            <person name="Aerts A.L."/>
            <person name="Barry K.W."/>
            <person name="Choi C."/>
            <person name="Clum A."/>
            <person name="Coughlan A.Y."/>
            <person name="Deshpande S."/>
            <person name="Douglass A.P."/>
            <person name="Hanson S.J."/>
            <person name="Klenk H.-P."/>
            <person name="LaButti K.M."/>
            <person name="Lapidus A."/>
            <person name="Lindquist E.A."/>
            <person name="Lipzen A.M."/>
            <person name="Meier-Kolthoff J.P."/>
            <person name="Ohm R.A."/>
            <person name="Otillar R.P."/>
            <person name="Pangilinan J.L."/>
            <person name="Peng Y."/>
            <person name="Rokas A."/>
            <person name="Rosa C.A."/>
            <person name="Scheuner C."/>
            <person name="Sibirny A.A."/>
            <person name="Slot J.C."/>
            <person name="Stielow J.B."/>
            <person name="Sun H."/>
            <person name="Kurtzman C.P."/>
            <person name="Blackwell M."/>
            <person name="Grigoriev I.V."/>
            <person name="Jeffries T.W."/>
        </authorList>
    </citation>
    <scope>NUCLEOTIDE SEQUENCE [LARGE SCALE GENOMIC DNA]</scope>
    <source>
        <strain evidence="13">NRRL Y-1626</strain>
    </source>
</reference>
<dbReference type="InterPro" id="IPR002637">
    <property type="entry name" value="RdgB/HAM1"/>
</dbReference>
<dbReference type="InterPro" id="IPR029001">
    <property type="entry name" value="ITPase-like_fam"/>
</dbReference>
<dbReference type="EMBL" id="LXPE01000024">
    <property type="protein sequence ID" value="OBA26111.1"/>
    <property type="molecule type" value="Genomic_DNA"/>
</dbReference>
<dbReference type="PANTHER" id="PTHR11067">
    <property type="entry name" value="INOSINE TRIPHOSPHATE PYROPHOSPHATASE/HAM1 PROTEIN"/>
    <property type="match status" value="1"/>
</dbReference>
<keyword evidence="4 10" id="KW-0547">Nucleotide-binding</keyword>
<proteinExistence type="inferred from homology"/>
<dbReference type="PANTHER" id="PTHR11067:SF9">
    <property type="entry name" value="INOSINE TRIPHOSPHATE PYROPHOSPHATASE"/>
    <property type="match status" value="1"/>
</dbReference>
<keyword evidence="7 10" id="KW-0546">Nucleotide metabolism</keyword>
<comment type="similarity">
    <text evidence="1 10 11">Belongs to the HAM1 NTPase family.</text>
</comment>